<feature type="compositionally biased region" description="Gly residues" evidence="1">
    <location>
        <begin position="46"/>
        <end position="55"/>
    </location>
</feature>
<accession>A0A813FU05</accession>
<feature type="non-terminal residue" evidence="2">
    <location>
        <position position="123"/>
    </location>
</feature>
<reference evidence="2" key="1">
    <citation type="submission" date="2021-02" db="EMBL/GenBank/DDBJ databases">
        <authorList>
            <person name="Dougan E. K."/>
            <person name="Rhodes N."/>
            <person name="Thang M."/>
            <person name="Chan C."/>
        </authorList>
    </citation>
    <scope>NUCLEOTIDE SEQUENCE</scope>
</reference>
<evidence type="ECO:0000256" key="1">
    <source>
        <dbReference type="SAM" id="MobiDB-lite"/>
    </source>
</evidence>
<sequence>DWEDSGKWNRGSGHQAWSDAGDSQHQGHDRSRGSGALPPPPPPRGGPGTAPGSRGGPSEPRQPPNWQQREAADAHPRGQQWEAEAPTRGQQWKGDAPARGQQWEADAPAPKRARTGVPSSCGG</sequence>
<gene>
    <name evidence="2" type="ORF">PGLA1383_LOCUS33480</name>
</gene>
<dbReference type="AlphaFoldDB" id="A0A813FU05"/>
<organism evidence="2 3">
    <name type="scientific">Polarella glacialis</name>
    <name type="common">Dinoflagellate</name>
    <dbReference type="NCBI Taxonomy" id="89957"/>
    <lineage>
        <taxon>Eukaryota</taxon>
        <taxon>Sar</taxon>
        <taxon>Alveolata</taxon>
        <taxon>Dinophyceae</taxon>
        <taxon>Suessiales</taxon>
        <taxon>Suessiaceae</taxon>
        <taxon>Polarella</taxon>
    </lineage>
</organism>
<comment type="caution">
    <text evidence="2">The sequence shown here is derived from an EMBL/GenBank/DDBJ whole genome shotgun (WGS) entry which is preliminary data.</text>
</comment>
<evidence type="ECO:0000313" key="2">
    <source>
        <dbReference type="EMBL" id="CAE8615772.1"/>
    </source>
</evidence>
<name>A0A813FU05_POLGL</name>
<keyword evidence="3" id="KW-1185">Reference proteome</keyword>
<evidence type="ECO:0000313" key="3">
    <source>
        <dbReference type="Proteomes" id="UP000654075"/>
    </source>
</evidence>
<dbReference type="Proteomes" id="UP000654075">
    <property type="component" value="Unassembled WGS sequence"/>
</dbReference>
<feature type="non-terminal residue" evidence="2">
    <location>
        <position position="1"/>
    </location>
</feature>
<protein>
    <submittedName>
        <fullName evidence="2">Uncharacterized protein</fullName>
    </submittedName>
</protein>
<feature type="region of interest" description="Disordered" evidence="1">
    <location>
        <begin position="1"/>
        <end position="123"/>
    </location>
</feature>
<dbReference type="EMBL" id="CAJNNV010025706">
    <property type="protein sequence ID" value="CAE8615772.1"/>
    <property type="molecule type" value="Genomic_DNA"/>
</dbReference>
<proteinExistence type="predicted"/>